<feature type="transmembrane region" description="Helical" evidence="2">
    <location>
        <begin position="62"/>
        <end position="78"/>
    </location>
</feature>
<gene>
    <name evidence="3" type="ORF">IFM89_024768</name>
</gene>
<dbReference type="Proteomes" id="UP000631114">
    <property type="component" value="Unassembled WGS sequence"/>
</dbReference>
<evidence type="ECO:0000313" key="3">
    <source>
        <dbReference type="EMBL" id="KAF9602011.1"/>
    </source>
</evidence>
<feature type="transmembrane region" description="Helical" evidence="2">
    <location>
        <begin position="6"/>
        <end position="23"/>
    </location>
</feature>
<accession>A0A835HLV8</accession>
<protein>
    <submittedName>
        <fullName evidence="3">Uncharacterized protein</fullName>
    </submittedName>
</protein>
<feature type="transmembrane region" description="Helical" evidence="2">
    <location>
        <begin position="90"/>
        <end position="110"/>
    </location>
</feature>
<evidence type="ECO:0000313" key="4">
    <source>
        <dbReference type="Proteomes" id="UP000631114"/>
    </source>
</evidence>
<feature type="transmembrane region" description="Helical" evidence="2">
    <location>
        <begin position="148"/>
        <end position="172"/>
    </location>
</feature>
<dbReference type="OrthoDB" id="1641903at2759"/>
<comment type="similarity">
    <text evidence="1">Belongs to the nucleobase:cation symporter-2 (NCS2) (TC 2.A.40) family.</text>
</comment>
<feature type="non-terminal residue" evidence="3">
    <location>
        <position position="1"/>
    </location>
</feature>
<keyword evidence="2" id="KW-0472">Membrane</keyword>
<dbReference type="PANTHER" id="PTHR11119">
    <property type="entry name" value="XANTHINE-URACIL / VITAMIN C PERMEASE FAMILY MEMBER"/>
    <property type="match status" value="1"/>
</dbReference>
<reference evidence="3 4" key="1">
    <citation type="submission" date="2020-10" db="EMBL/GenBank/DDBJ databases">
        <title>The Coptis chinensis genome and diversification of protoberbering-type alkaloids.</title>
        <authorList>
            <person name="Wang B."/>
            <person name="Shu S."/>
            <person name="Song C."/>
            <person name="Liu Y."/>
        </authorList>
    </citation>
    <scope>NUCLEOTIDE SEQUENCE [LARGE SCALE GENOMIC DNA]</scope>
    <source>
        <strain evidence="3">HL-2020</strain>
        <tissue evidence="3">Leaf</tissue>
    </source>
</reference>
<name>A0A835HLV8_9MAGN</name>
<proteinExistence type="inferred from homology"/>
<comment type="caution">
    <text evidence="3">The sequence shown here is derived from an EMBL/GenBank/DDBJ whole genome shotgun (WGS) entry which is preliminary data.</text>
</comment>
<dbReference type="AlphaFoldDB" id="A0A835HLV8"/>
<dbReference type="EMBL" id="JADFTS010000006">
    <property type="protein sequence ID" value="KAF9602011.1"/>
    <property type="molecule type" value="Genomic_DNA"/>
</dbReference>
<evidence type="ECO:0000256" key="1">
    <source>
        <dbReference type="ARBA" id="ARBA00008821"/>
    </source>
</evidence>
<organism evidence="3 4">
    <name type="scientific">Coptis chinensis</name>
    <dbReference type="NCBI Taxonomy" id="261450"/>
    <lineage>
        <taxon>Eukaryota</taxon>
        <taxon>Viridiplantae</taxon>
        <taxon>Streptophyta</taxon>
        <taxon>Embryophyta</taxon>
        <taxon>Tracheophyta</taxon>
        <taxon>Spermatophyta</taxon>
        <taxon>Magnoliopsida</taxon>
        <taxon>Ranunculales</taxon>
        <taxon>Ranunculaceae</taxon>
        <taxon>Coptidoideae</taxon>
        <taxon>Coptis</taxon>
    </lineage>
</organism>
<evidence type="ECO:0000256" key="2">
    <source>
        <dbReference type="SAM" id="Phobius"/>
    </source>
</evidence>
<keyword evidence="2" id="KW-1133">Transmembrane helix</keyword>
<sequence length="196" mass="21722">HSYMLQFAALFIIGWVAYLHYPDHFPAMGGTDKDTATVISTMLLVSDISTIMHSYFGTRIPLVQGSSFLYLAPALVVLNSQEHRNHTENVPRSVTIVWVYAFFLTVAGAYNYKVCSPPYPVQTAWKTADWVRVPYLCLWGIPTFHIKASLIMIIVSLVALVDSAIGKVLPALNGKLTRMSFRPCGGCLSSGSYREA</sequence>
<keyword evidence="4" id="KW-1185">Reference proteome</keyword>
<keyword evidence="2" id="KW-0812">Transmembrane</keyword>